<dbReference type="GO" id="GO:0046856">
    <property type="term" value="P:phosphatidylinositol dephosphorylation"/>
    <property type="evidence" value="ECO:0007669"/>
    <property type="project" value="TreeGrafter"/>
</dbReference>
<dbReference type="InterPro" id="IPR010569">
    <property type="entry name" value="Myotubularin-like_Pase_dom"/>
</dbReference>
<dbReference type="Proteomes" id="UP000037510">
    <property type="component" value="Unassembled WGS sequence"/>
</dbReference>
<dbReference type="EMBL" id="JTDY01000133">
    <property type="protein sequence ID" value="KOB78688.1"/>
    <property type="molecule type" value="Genomic_DNA"/>
</dbReference>
<evidence type="ECO:0000313" key="4">
    <source>
        <dbReference type="Proteomes" id="UP000037510"/>
    </source>
</evidence>
<dbReference type="GO" id="GO:0005737">
    <property type="term" value="C:cytoplasm"/>
    <property type="evidence" value="ECO:0007669"/>
    <property type="project" value="TreeGrafter"/>
</dbReference>
<proteinExistence type="inferred from homology"/>
<dbReference type="AlphaFoldDB" id="A0A0L7LT99"/>
<dbReference type="PANTHER" id="PTHR10807">
    <property type="entry name" value="MYOTUBULARIN-RELATED"/>
    <property type="match status" value="1"/>
</dbReference>
<dbReference type="InterPro" id="IPR029021">
    <property type="entry name" value="Prot-tyrosine_phosphatase-like"/>
</dbReference>
<accession>A0A0L7LT99</accession>
<evidence type="ECO:0000256" key="1">
    <source>
        <dbReference type="ARBA" id="ARBA00007471"/>
    </source>
</evidence>
<comment type="caution">
    <text evidence="3">The sequence shown here is derived from an EMBL/GenBank/DDBJ whole genome shotgun (WGS) entry which is preliminary data.</text>
</comment>
<feature type="domain" description="Myotubularin phosphatase" evidence="2">
    <location>
        <begin position="102"/>
        <end position="386"/>
    </location>
</feature>
<comment type="similarity">
    <text evidence="1">Belongs to the protein-tyrosine phosphatase family. Non-receptor class myotubularin subfamily.</text>
</comment>
<reference evidence="3 4" key="1">
    <citation type="journal article" date="2015" name="Genome Biol. Evol.">
        <title>The genome of winter moth (Operophtera brumata) provides a genomic perspective on sexual dimorphism and phenology.</title>
        <authorList>
            <person name="Derks M.F."/>
            <person name="Smit S."/>
            <person name="Salis L."/>
            <person name="Schijlen E."/>
            <person name="Bossers A."/>
            <person name="Mateman C."/>
            <person name="Pijl A.S."/>
            <person name="de Ridder D."/>
            <person name="Groenen M.A."/>
            <person name="Visser M.E."/>
            <person name="Megens H.J."/>
        </authorList>
    </citation>
    <scope>NUCLEOTIDE SEQUENCE [LARGE SCALE GENOMIC DNA]</scope>
    <source>
        <strain evidence="3">WM2013NL</strain>
        <tissue evidence="3">Head and thorax</tissue>
    </source>
</reference>
<organism evidence="3 4">
    <name type="scientific">Operophtera brumata</name>
    <name type="common">Winter moth</name>
    <name type="synonym">Phalaena brumata</name>
    <dbReference type="NCBI Taxonomy" id="104452"/>
    <lineage>
        <taxon>Eukaryota</taxon>
        <taxon>Metazoa</taxon>
        <taxon>Ecdysozoa</taxon>
        <taxon>Arthropoda</taxon>
        <taxon>Hexapoda</taxon>
        <taxon>Insecta</taxon>
        <taxon>Pterygota</taxon>
        <taxon>Neoptera</taxon>
        <taxon>Endopterygota</taxon>
        <taxon>Lepidoptera</taxon>
        <taxon>Glossata</taxon>
        <taxon>Ditrysia</taxon>
        <taxon>Geometroidea</taxon>
        <taxon>Geometridae</taxon>
        <taxon>Larentiinae</taxon>
        <taxon>Operophtera</taxon>
    </lineage>
</organism>
<dbReference type="Pfam" id="PF06602">
    <property type="entry name" value="Myotub-related"/>
    <property type="match status" value="1"/>
</dbReference>
<keyword evidence="4" id="KW-1185">Reference proteome</keyword>
<protein>
    <submittedName>
        <fullName evidence="3">Putative myotubularin</fullName>
    </submittedName>
</protein>
<dbReference type="PANTHER" id="PTHR10807:SF110">
    <property type="entry name" value="FI17948P1"/>
    <property type="match status" value="1"/>
</dbReference>
<dbReference type="GO" id="GO:0016020">
    <property type="term" value="C:membrane"/>
    <property type="evidence" value="ECO:0007669"/>
    <property type="project" value="TreeGrafter"/>
</dbReference>
<evidence type="ECO:0000259" key="2">
    <source>
        <dbReference type="PROSITE" id="PS51339"/>
    </source>
</evidence>
<gene>
    <name evidence="3" type="ORF">OBRU01_01933</name>
</gene>
<dbReference type="STRING" id="104452.A0A0L7LT99"/>
<evidence type="ECO:0000313" key="3">
    <source>
        <dbReference type="EMBL" id="KOB78688.1"/>
    </source>
</evidence>
<dbReference type="SUPFAM" id="SSF52799">
    <property type="entry name" value="(Phosphotyrosine protein) phosphatases II"/>
    <property type="match status" value="1"/>
</dbReference>
<sequence length="516" mass="57486">MSEKRLTQNFTSYINVSSPEYCQRNYLVGTYDVPLTCVGAVWLTDGGPNMKVLTFSFANSPMDHGRKIALALMHHAFPKRHDLLFAFECREEYHMHLPSDMNITVLDYNLMESARHFRSGRVPVWVWGRAEGAALLRSGELLQTEHFVTGAGGNVLPPLPALQTSYKKLIQDSQYYSILDSSRWLRHVANCIAFADEAARQLSENVTVVLQEGDGVDYSAVVSSLTQLLVDPYFRTISGFQSLVQKEWTAPVFLLFLDCVWQLTRQFPAQLQFSETYLTTLWDTAHNHLFDTFLFNCARDRELAVQKVLKKNTTNIIKTKSRARPAGAVHVGGRRGAVGAVLRALAAATRRAPRGVRTAPCLQPAAQGGGEHRYTTLISELWAQCYERWLLPLDAPHAGYAQHHVFNLQLREAIHYTDSRAVGAVLRALAAAARRAPRGIQRCQEKLASLSILGRHAHANGGDPPEATEPPRAAVARFHPFSLQRGDVTPHLDTMHVSLVDATQLLDSQSLLNAAD</sequence>
<name>A0A0L7LT99_OPEBR</name>
<dbReference type="InterPro" id="IPR030564">
    <property type="entry name" value="Myotubularin"/>
</dbReference>
<dbReference type="PROSITE" id="PS51339">
    <property type="entry name" value="PPASE_MYOTUBULARIN"/>
    <property type="match status" value="1"/>
</dbReference>